<organism>
    <name type="scientific">Pyricularia oryzae (strain P131)</name>
    <name type="common">Rice blast fungus</name>
    <name type="synonym">Magnaporthe oryzae</name>
    <dbReference type="NCBI Taxonomy" id="1143193"/>
    <lineage>
        <taxon>Eukaryota</taxon>
        <taxon>Fungi</taxon>
        <taxon>Dikarya</taxon>
        <taxon>Ascomycota</taxon>
        <taxon>Pezizomycotina</taxon>
        <taxon>Sordariomycetes</taxon>
        <taxon>Sordariomycetidae</taxon>
        <taxon>Magnaporthales</taxon>
        <taxon>Pyriculariaceae</taxon>
        <taxon>Pyricularia</taxon>
    </lineage>
</organism>
<evidence type="ECO:0000313" key="2">
    <source>
        <dbReference type="EMBL" id="ELQ68370.1"/>
    </source>
</evidence>
<protein>
    <submittedName>
        <fullName evidence="2">Uncharacterized protein</fullName>
    </submittedName>
</protein>
<name>L7JLE4_PYRO1</name>
<evidence type="ECO:0000256" key="1">
    <source>
        <dbReference type="SAM" id="Coils"/>
    </source>
</evidence>
<accession>L7JLE4</accession>
<gene>
    <name evidence="2" type="ORF">OOW_P131scaffold00254g25</name>
</gene>
<dbReference type="AlphaFoldDB" id="L7JLE4"/>
<sequence>MSTSDDALMRGATDRASYGDMSDGNVKRFHLSTVSAESRITRSDNLSLATPRRRRPATSTMAWLKTATECLIVNVNHYKAQRRLTKRRRAWVRSSQLGISPRVSTSHGQLPQQNTFQAVAVKIQKLASSSNQALSSNPATTADLKTVRRAKDRATLGGTSTAEKRRGRIFNSADIDYLGKALGEGPINCNGYSGPSATHELNSCQSLLVNRRSTESTAEEPRKRYSYWENQNRQNQAEIARLGAQADQLSRELSRLREVSQHNERFHRYYKRKYETTAHHLEGTMHALRLIDNVIIKILIRYFHNSGDPGPPITDFDPATSPREHTYLQDVCGE</sequence>
<keyword evidence="1" id="KW-0175">Coiled coil</keyword>
<reference evidence="2" key="1">
    <citation type="journal article" date="2012" name="PLoS Genet.">
        <title>Comparative analysis of the genomes of two field isolates of the rice blast fungus Magnaporthe oryzae.</title>
        <authorList>
            <person name="Xue M."/>
            <person name="Yang J."/>
            <person name="Li Z."/>
            <person name="Hu S."/>
            <person name="Yao N."/>
            <person name="Dean R.A."/>
            <person name="Zhao W."/>
            <person name="Shen M."/>
            <person name="Zhang H."/>
            <person name="Li C."/>
            <person name="Liu L."/>
            <person name="Cao L."/>
            <person name="Xu X."/>
            <person name="Xing Y."/>
            <person name="Hsiang T."/>
            <person name="Zhang Z."/>
            <person name="Xu J.R."/>
            <person name="Peng Y.L."/>
        </authorList>
    </citation>
    <scope>NUCLEOTIDE SEQUENCE [LARGE SCALE GENOMIC DNA]</scope>
    <source>
        <strain evidence="2">P131</strain>
    </source>
</reference>
<dbReference type="EMBL" id="JH795116">
    <property type="protein sequence ID" value="ELQ68370.1"/>
    <property type="molecule type" value="Genomic_DNA"/>
</dbReference>
<proteinExistence type="predicted"/>
<feature type="coiled-coil region" evidence="1">
    <location>
        <begin position="232"/>
        <end position="259"/>
    </location>
</feature>